<evidence type="ECO:0000256" key="1">
    <source>
        <dbReference type="ARBA" id="ARBA00004141"/>
    </source>
</evidence>
<evidence type="ECO:0000256" key="4">
    <source>
        <dbReference type="ARBA" id="ARBA00023136"/>
    </source>
</evidence>
<feature type="transmembrane region" description="Helical" evidence="5">
    <location>
        <begin position="48"/>
        <end position="67"/>
    </location>
</feature>
<dbReference type="PANTHER" id="PTHR33514">
    <property type="entry name" value="PROTEIN ABCI12, CHLOROPLASTIC"/>
    <property type="match status" value="1"/>
</dbReference>
<evidence type="ECO:0000313" key="7">
    <source>
        <dbReference type="EMBL" id="HGQ64041.1"/>
    </source>
</evidence>
<reference evidence="7" key="1">
    <citation type="journal article" date="2020" name="mSystems">
        <title>Genome- and Community-Level Interaction Insights into Carbon Utilization and Element Cycling Functions of Hydrothermarchaeota in Hydrothermal Sediment.</title>
        <authorList>
            <person name="Zhou Z."/>
            <person name="Liu Y."/>
            <person name="Xu W."/>
            <person name="Pan J."/>
            <person name="Luo Z.H."/>
            <person name="Li M."/>
        </authorList>
    </citation>
    <scope>NUCLEOTIDE SEQUENCE [LARGE SCALE GENOMIC DNA]</scope>
    <source>
        <strain evidence="7">SpSt-637</strain>
        <strain evidence="6">SpSt-667</strain>
    </source>
</reference>
<dbReference type="InterPro" id="IPR003339">
    <property type="entry name" value="ABC/ECF_trnsptr_transmembrane"/>
</dbReference>
<dbReference type="CDD" id="cd16914">
    <property type="entry name" value="EcfT"/>
    <property type="match status" value="1"/>
</dbReference>
<keyword evidence="4 5" id="KW-0472">Membrane</keyword>
<gene>
    <name evidence="7" type="ORF">ENU08_02200</name>
    <name evidence="6" type="ORF">ENU41_06775</name>
</gene>
<evidence type="ECO:0000256" key="2">
    <source>
        <dbReference type="ARBA" id="ARBA00022692"/>
    </source>
</evidence>
<feature type="transmembrane region" description="Helical" evidence="5">
    <location>
        <begin position="79"/>
        <end position="98"/>
    </location>
</feature>
<dbReference type="EMBL" id="DTCK01000041">
    <property type="protein sequence ID" value="HGQ36362.1"/>
    <property type="molecule type" value="Genomic_DNA"/>
</dbReference>
<comment type="caution">
    <text evidence="7">The sequence shown here is derived from an EMBL/GenBank/DDBJ whole genome shotgun (WGS) entry which is preliminary data.</text>
</comment>
<feature type="transmembrane region" description="Helical" evidence="5">
    <location>
        <begin position="238"/>
        <end position="259"/>
    </location>
</feature>
<evidence type="ECO:0000256" key="5">
    <source>
        <dbReference type="SAM" id="Phobius"/>
    </source>
</evidence>
<dbReference type="PANTHER" id="PTHR33514:SF13">
    <property type="entry name" value="PROTEIN ABCI12, CHLOROPLASTIC"/>
    <property type="match status" value="1"/>
</dbReference>
<comment type="subcellular location">
    <subcellularLocation>
        <location evidence="1">Membrane</location>
        <topology evidence="1">Multi-pass membrane protein</topology>
    </subcellularLocation>
</comment>
<dbReference type="Pfam" id="PF02361">
    <property type="entry name" value="CbiQ"/>
    <property type="match status" value="1"/>
</dbReference>
<keyword evidence="2 5" id="KW-0812">Transmembrane</keyword>
<feature type="transmembrane region" description="Helical" evidence="5">
    <location>
        <begin position="110"/>
        <end position="128"/>
    </location>
</feature>
<dbReference type="AlphaFoldDB" id="A0A7C4JJV0"/>
<evidence type="ECO:0000256" key="3">
    <source>
        <dbReference type="ARBA" id="ARBA00022989"/>
    </source>
</evidence>
<dbReference type="EMBL" id="DTBD01000015">
    <property type="protein sequence ID" value="HGQ64041.1"/>
    <property type="molecule type" value="Genomic_DNA"/>
</dbReference>
<name>A0A7C4JJV0_9CREN</name>
<protein>
    <submittedName>
        <fullName evidence="7">Energy-coupling factor transporter transmembrane protein EcfT</fullName>
    </submittedName>
</protein>
<organism evidence="7">
    <name type="scientific">Ignisphaera aggregans</name>
    <dbReference type="NCBI Taxonomy" id="334771"/>
    <lineage>
        <taxon>Archaea</taxon>
        <taxon>Thermoproteota</taxon>
        <taxon>Thermoprotei</taxon>
        <taxon>Desulfurococcales</taxon>
        <taxon>Desulfurococcaceae</taxon>
        <taxon>Ignisphaera</taxon>
    </lineage>
</organism>
<proteinExistence type="predicted"/>
<accession>A0A7C4JJV0</accession>
<sequence length="263" mass="30138">MSSRRFFEVLGSSLVYESRESIFIKLSIVTKIVYIILTSITAFLSDKFLPLIILLSINIGLSMIDRAMPKKIVMMLKGLSLFIAMIFLFNVITTFLLGETDLIDVILHQVLATIRILAVVPPLLIFISSTTPLQIIQFISRLGVRYDRLYPFVIAYRFIPLIFQEMKNIYDAQRSRGVELEQGGIINKLKGSASVVVPMIVCSTIRARDLAEALMIRGFGYKEKRTFYRTLTFTRLDILFIFMVLITHVFVLVITRLSYINFL</sequence>
<keyword evidence="3 5" id="KW-1133">Transmembrane helix</keyword>
<evidence type="ECO:0000313" key="6">
    <source>
        <dbReference type="EMBL" id="HGQ36362.1"/>
    </source>
</evidence>
<feature type="transmembrane region" description="Helical" evidence="5">
    <location>
        <begin position="21"/>
        <end position="42"/>
    </location>
</feature>
<dbReference type="GO" id="GO:0005886">
    <property type="term" value="C:plasma membrane"/>
    <property type="evidence" value="ECO:0007669"/>
    <property type="project" value="TreeGrafter"/>
</dbReference>